<protein>
    <submittedName>
        <fullName evidence="2">Uncharacterized protein</fullName>
    </submittedName>
</protein>
<reference evidence="2 3" key="1">
    <citation type="submission" date="2019-07" db="EMBL/GenBank/DDBJ databases">
        <title>Insights of Desulfuromonas acetexigens electromicrobiology.</title>
        <authorList>
            <person name="Katuri K."/>
            <person name="Sapireddy V."/>
            <person name="Shaw D.R."/>
            <person name="Saikaly P."/>
        </authorList>
    </citation>
    <scope>NUCLEOTIDE SEQUENCE [LARGE SCALE GENOMIC DNA]</scope>
    <source>
        <strain evidence="2 3">2873</strain>
    </source>
</reference>
<evidence type="ECO:0000313" key="3">
    <source>
        <dbReference type="Proteomes" id="UP000317155"/>
    </source>
</evidence>
<feature type="compositionally biased region" description="Acidic residues" evidence="1">
    <location>
        <begin position="226"/>
        <end position="241"/>
    </location>
</feature>
<feature type="compositionally biased region" description="Polar residues" evidence="1">
    <location>
        <begin position="182"/>
        <end position="201"/>
    </location>
</feature>
<feature type="region of interest" description="Disordered" evidence="1">
    <location>
        <begin position="35"/>
        <end position="54"/>
    </location>
</feature>
<evidence type="ECO:0000313" key="2">
    <source>
        <dbReference type="EMBL" id="TRO79475.1"/>
    </source>
</evidence>
<dbReference type="EMBL" id="VJVV01000010">
    <property type="protein sequence ID" value="TRO79475.1"/>
    <property type="molecule type" value="Genomic_DNA"/>
</dbReference>
<dbReference type="RefSeq" id="WP_092053549.1">
    <property type="nucleotide sequence ID" value="NZ_FOJJ01000002.1"/>
</dbReference>
<dbReference type="AlphaFoldDB" id="A0A550J8A7"/>
<organism evidence="2 3">
    <name type="scientific">Trichloromonas acetexigens</name>
    <dbReference type="NCBI Taxonomy" id="38815"/>
    <lineage>
        <taxon>Bacteria</taxon>
        <taxon>Pseudomonadati</taxon>
        <taxon>Thermodesulfobacteriota</taxon>
        <taxon>Desulfuromonadia</taxon>
        <taxon>Desulfuromonadales</taxon>
        <taxon>Trichloromonadaceae</taxon>
        <taxon>Trichloromonas</taxon>
    </lineage>
</organism>
<name>A0A550J8A7_9BACT</name>
<dbReference type="OrthoDB" id="9909395at2"/>
<accession>A0A550J8A7</accession>
<proteinExistence type="predicted"/>
<feature type="region of interest" description="Disordered" evidence="1">
    <location>
        <begin position="181"/>
        <end position="273"/>
    </location>
</feature>
<keyword evidence="3" id="KW-1185">Reference proteome</keyword>
<gene>
    <name evidence="2" type="ORF">FL622_13080</name>
</gene>
<evidence type="ECO:0000256" key="1">
    <source>
        <dbReference type="SAM" id="MobiDB-lite"/>
    </source>
</evidence>
<comment type="caution">
    <text evidence="2">The sequence shown here is derived from an EMBL/GenBank/DDBJ whole genome shotgun (WGS) entry which is preliminary data.</text>
</comment>
<sequence length="273" mass="29566">MNRKTWLLGGLALLLGLSLAYAWWATPRQERVTTKPAVRPRALAKTPTAPETAAAEPRVRLDILERAGASFSEPSRDIFRLTTNAAVAARPEPEPVVQTVSFPPPPTFSSLEGGGATANATARFAYLGGLEKDGVKKVFLGVNGEIFIAQVGESFGPTGEYLVEEVTRDRLVVRQDGRPVTLSLTDTSQQTASLSGRSNRPSPERDAPLVPGRSRMPVFPQPSNNGEEEEGTDLEVVEEPEPPPRPFAPKSEEKPPESPMESMSTLQLRSTIQ</sequence>
<dbReference type="Proteomes" id="UP000317155">
    <property type="component" value="Unassembled WGS sequence"/>
</dbReference>